<feature type="compositionally biased region" description="Low complexity" evidence="1">
    <location>
        <begin position="9"/>
        <end position="27"/>
    </location>
</feature>
<name>A0A836C9Q8_9STRA</name>
<feature type="compositionally biased region" description="Gly residues" evidence="1">
    <location>
        <begin position="572"/>
        <end position="588"/>
    </location>
</feature>
<dbReference type="InterPro" id="IPR011989">
    <property type="entry name" value="ARM-like"/>
</dbReference>
<feature type="domain" description="Dynein axonemal assembly factor 5 TPR repeats" evidence="3">
    <location>
        <begin position="227"/>
        <end position="332"/>
    </location>
</feature>
<comment type="caution">
    <text evidence="4">The sequence shown here is derived from an EMBL/GenBank/DDBJ whole genome shotgun (WGS) entry which is preliminary data.</text>
</comment>
<feature type="compositionally biased region" description="Pro residues" evidence="1">
    <location>
        <begin position="86"/>
        <end position="102"/>
    </location>
</feature>
<keyword evidence="5" id="KW-1185">Reference proteome</keyword>
<feature type="domain" description="Dynein axonemal assembly factor 5 TPR repeats" evidence="3">
    <location>
        <begin position="475"/>
        <end position="539"/>
    </location>
</feature>
<organism evidence="4 5">
    <name type="scientific">Tribonema minus</name>
    <dbReference type="NCBI Taxonomy" id="303371"/>
    <lineage>
        <taxon>Eukaryota</taxon>
        <taxon>Sar</taxon>
        <taxon>Stramenopiles</taxon>
        <taxon>Ochrophyta</taxon>
        <taxon>PX clade</taxon>
        <taxon>Xanthophyceae</taxon>
        <taxon>Tribonematales</taxon>
        <taxon>Tribonemataceae</taxon>
        <taxon>Tribonema</taxon>
    </lineage>
</organism>
<accession>A0A836C9Q8</accession>
<dbReference type="InterPro" id="IPR016024">
    <property type="entry name" value="ARM-type_fold"/>
</dbReference>
<evidence type="ECO:0000256" key="1">
    <source>
        <dbReference type="SAM" id="MobiDB-lite"/>
    </source>
</evidence>
<dbReference type="EMBL" id="JAFCMP010000530">
    <property type="protein sequence ID" value="KAG5177053.1"/>
    <property type="molecule type" value="Genomic_DNA"/>
</dbReference>
<feature type="region of interest" description="Disordered" evidence="1">
    <location>
        <begin position="86"/>
        <end position="106"/>
    </location>
</feature>
<dbReference type="SUPFAM" id="SSF48371">
    <property type="entry name" value="ARM repeat"/>
    <property type="match status" value="1"/>
</dbReference>
<dbReference type="Gene3D" id="1.25.10.10">
    <property type="entry name" value="Leucine-rich Repeat Variant"/>
    <property type="match status" value="2"/>
</dbReference>
<protein>
    <submittedName>
        <fullName evidence="4">Uncharacterized protein</fullName>
    </submittedName>
</protein>
<dbReference type="Pfam" id="PF25757">
    <property type="entry name" value="TPR_DNAAF5"/>
    <property type="match status" value="2"/>
</dbReference>
<evidence type="ECO:0000313" key="5">
    <source>
        <dbReference type="Proteomes" id="UP000664859"/>
    </source>
</evidence>
<evidence type="ECO:0000259" key="3">
    <source>
        <dbReference type="Pfam" id="PF25757"/>
    </source>
</evidence>
<feature type="region of interest" description="Disordered" evidence="1">
    <location>
        <begin position="1"/>
        <end position="41"/>
    </location>
</feature>
<dbReference type="Proteomes" id="UP000664859">
    <property type="component" value="Unassembled WGS sequence"/>
</dbReference>
<feature type="compositionally biased region" description="Basic and acidic residues" evidence="1">
    <location>
        <begin position="544"/>
        <end position="553"/>
    </location>
</feature>
<dbReference type="PANTHER" id="PTHR16216">
    <property type="entry name" value="DYNEIN ASSEMBLY FACTOR 5, AXONEMAL"/>
    <property type="match status" value="1"/>
</dbReference>
<proteinExistence type="predicted"/>
<sequence>MQHKQPKSALAAASGNDIAAAAAAAAARPPPHVRDRPPSDVAADALAQWARDINRLSDDNVAQRRRALQSLHAGVAALAAAFAAPPPLPPLPPPPPTDPLSPAPSQLTAAGEEVMGRLLDALARPLFARFADPGEGCRELALRLALALLRGAADLTPHLAYLFPALAARGVPPGAAFDAEAKRERGRLLTGGRRRCAVFVHDADEHEAYRRGVATERQDRTDPLRARVVEPSEELRLLLCRLAGGVARALSARGAAAVLRPYFDDAVLLLACQLRDPYPTLKAEACKELEWLACAPAYEAGMAFYATGLARALLPLLRHRHARVRAAAARALWKPAGSVRCDPRRGTTCVRISGAAVPQYDASSVSAREPPRHTSHRARCPLLSLIAARQLPRQVVMVPDRARCKGAGTEAIVDLVGFREDNVIPVASFYGRGDTSVNCLADLVWDPSACADAAGGSAAVLEERRGALRCVAGVAVRAATVGMVGAWLTELPDRYDHNTRLLPYLLAALTDEARPVADAAMAALQTCGAEYEREHEQEVIERRQYGVDGDARANHARPLPPPFGRCADDGSSSGGGDGAGGGGDGGGNGRPRIGVRLYARSLTRRFLRPLLAELSNWVSRTRARSALLLRTLVVLCEESLTMDAHALLPGLHGALLLAWRDADAELEGLLLEVAELVGRPGAAEAAEAASVQRRVGAHDLSEGAARIIVLRSPFVPPEAYLPLLLPRVQGDAEVAPGGTDAAARAAHLLLLAELARGTAPRTLLPHLSALVAALAPEDAVEVDPPSVRDATLRALTAVLATVGGGGGAGARAAAEAHYLATGRLAALGGALRAVTAYALACEAAAPAAARACLDGAAALAGHGGGSGGSGGGAALVAAQGAAVLDACVARYPPVAAWALSSRPHAALLQLLMRYPGAVRRCGGSALGGVIGLLERAIASAHGGGTAESAAAAELAYALLALLRAAPEAARPSAAVPAACAADASWTATLSAAEPRLLDLCTRPGWAAAPALTAARLDLLLHLLELPRAEAAAAATSAAASRAPATAVQLALLTAVAARYAAESAAPAAARLRGLDALEALLERCRRAAGAAAAAPAAEAATIATDAAVAARTAFAALCGRLSDADDGVAVRAAGVMGALLPLLAVSGDDAAHEGERQCGGDCSSGGGGGGGGGAPTLAALVEACLSQVVLAGADGALCDALDVLLRRAAVVDARAFGRAVATWRAAAAAEAAAAAAAPLSADALQLLSELEDHAEVLLMLSGRPRGVVGGASGGGGAPLGDA</sequence>
<evidence type="ECO:0000313" key="4">
    <source>
        <dbReference type="EMBL" id="KAG5177053.1"/>
    </source>
</evidence>
<gene>
    <name evidence="4" type="ORF">JKP88DRAFT_333726</name>
</gene>
<dbReference type="InterPro" id="IPR057978">
    <property type="entry name" value="TPR_DAAF5"/>
</dbReference>
<feature type="region of interest" description="Disordered" evidence="1">
    <location>
        <begin position="544"/>
        <end position="588"/>
    </location>
</feature>
<feature type="domain" description="Dynein axonemal assembly factor 5 HEAT-repeat" evidence="2">
    <location>
        <begin position="589"/>
        <end position="678"/>
    </location>
</feature>
<dbReference type="Pfam" id="PF24573">
    <property type="entry name" value="HEAT_DAAF5"/>
    <property type="match status" value="1"/>
</dbReference>
<dbReference type="InterPro" id="IPR056497">
    <property type="entry name" value="HEAT_DAAF5"/>
</dbReference>
<dbReference type="OrthoDB" id="413572at2759"/>
<evidence type="ECO:0000259" key="2">
    <source>
        <dbReference type="Pfam" id="PF24573"/>
    </source>
</evidence>
<dbReference type="InterPro" id="IPR052623">
    <property type="entry name" value="DAAF5"/>
</dbReference>
<reference evidence="4" key="1">
    <citation type="submission" date="2021-02" db="EMBL/GenBank/DDBJ databases">
        <title>First Annotated Genome of the Yellow-green Alga Tribonema minus.</title>
        <authorList>
            <person name="Mahan K.M."/>
        </authorList>
    </citation>
    <scope>NUCLEOTIDE SEQUENCE</scope>
    <source>
        <strain evidence="4">UTEX B ZZ1240</strain>
    </source>
</reference>
<dbReference type="PANTHER" id="PTHR16216:SF10">
    <property type="entry name" value="RNA POLYMERASE II ASSEMBLY FACTOR RTP1 C-TERMINAL DOMAIN-CONTAINING PROTEIN"/>
    <property type="match status" value="1"/>
</dbReference>